<evidence type="ECO:0000256" key="5">
    <source>
        <dbReference type="ARBA" id="ARBA00022989"/>
    </source>
</evidence>
<proteinExistence type="inferred from homology"/>
<keyword evidence="10" id="KW-1185">Reference proteome</keyword>
<protein>
    <submittedName>
        <fullName evidence="9">Uncharacterized protein</fullName>
    </submittedName>
</protein>
<dbReference type="GO" id="GO:0008285">
    <property type="term" value="P:negative regulation of cell population proliferation"/>
    <property type="evidence" value="ECO:0007669"/>
    <property type="project" value="InterPro"/>
</dbReference>
<feature type="region of interest" description="Disordered" evidence="8">
    <location>
        <begin position="21"/>
        <end position="42"/>
    </location>
</feature>
<evidence type="ECO:0000256" key="7">
    <source>
        <dbReference type="ARBA" id="ARBA00024340"/>
    </source>
</evidence>
<comment type="similarity">
    <text evidence="7">Belongs to the DVL/RTFL small polypeptides family.</text>
</comment>
<evidence type="ECO:0000256" key="6">
    <source>
        <dbReference type="ARBA" id="ARBA00023136"/>
    </source>
</evidence>
<dbReference type="EMBL" id="MJEQ01000729">
    <property type="protein sequence ID" value="OIT34313.1"/>
    <property type="molecule type" value="Genomic_DNA"/>
</dbReference>
<dbReference type="AlphaFoldDB" id="A0A314KYE9"/>
<keyword evidence="4" id="KW-0812">Transmembrane</keyword>
<dbReference type="Gramene" id="OIT34313">
    <property type="protein sequence ID" value="OIT34313"/>
    <property type="gene ID" value="A4A49_22874"/>
</dbReference>
<dbReference type="InterPro" id="IPR051525">
    <property type="entry name" value="DVL_RTFL_regulatory"/>
</dbReference>
<sequence>MGQCVSTFACQENRRAISWKHGNKDVSVSSKNNKKEATGNKKHKVSAASGCYAMIKEQRSRFYIIRRCVFMLIFWHRHSKI</sequence>
<keyword evidence="6" id="KW-0472">Membrane</keyword>
<keyword evidence="3" id="KW-1003">Cell membrane</keyword>
<comment type="subcellular location">
    <subcellularLocation>
        <location evidence="1">Cell membrane</location>
        <topology evidence="1">Single-pass membrane protein</topology>
    </subcellularLocation>
</comment>
<dbReference type="InterPro" id="IPR012552">
    <property type="entry name" value="DVL"/>
</dbReference>
<organism evidence="9 10">
    <name type="scientific">Nicotiana attenuata</name>
    <name type="common">Coyote tobacco</name>
    <dbReference type="NCBI Taxonomy" id="49451"/>
    <lineage>
        <taxon>Eukaryota</taxon>
        <taxon>Viridiplantae</taxon>
        <taxon>Streptophyta</taxon>
        <taxon>Embryophyta</taxon>
        <taxon>Tracheophyta</taxon>
        <taxon>Spermatophyta</taxon>
        <taxon>Magnoliopsida</taxon>
        <taxon>eudicotyledons</taxon>
        <taxon>Gunneridae</taxon>
        <taxon>Pentapetalae</taxon>
        <taxon>asterids</taxon>
        <taxon>lamiids</taxon>
        <taxon>Solanales</taxon>
        <taxon>Solanaceae</taxon>
        <taxon>Nicotianoideae</taxon>
        <taxon>Nicotianeae</taxon>
        <taxon>Nicotiana</taxon>
    </lineage>
</organism>
<dbReference type="GO" id="GO:0048367">
    <property type="term" value="P:shoot system development"/>
    <property type="evidence" value="ECO:0007669"/>
    <property type="project" value="UniProtKB-ARBA"/>
</dbReference>
<evidence type="ECO:0000313" key="9">
    <source>
        <dbReference type="EMBL" id="OIT34313.1"/>
    </source>
</evidence>
<keyword evidence="2" id="KW-0217">Developmental protein</keyword>
<dbReference type="Pfam" id="PF08137">
    <property type="entry name" value="DVL"/>
    <property type="match status" value="1"/>
</dbReference>
<evidence type="ECO:0000256" key="8">
    <source>
        <dbReference type="SAM" id="MobiDB-lite"/>
    </source>
</evidence>
<dbReference type="PANTHER" id="PTHR33102">
    <property type="entry name" value="DVL19-RELATED-RELATED"/>
    <property type="match status" value="1"/>
</dbReference>
<dbReference type="Proteomes" id="UP000187609">
    <property type="component" value="Unassembled WGS sequence"/>
</dbReference>
<evidence type="ECO:0000313" key="10">
    <source>
        <dbReference type="Proteomes" id="UP000187609"/>
    </source>
</evidence>
<reference evidence="9" key="1">
    <citation type="submission" date="2016-11" db="EMBL/GenBank/DDBJ databases">
        <title>The genome of Nicotiana attenuata.</title>
        <authorList>
            <person name="Xu S."/>
            <person name="Brockmoeller T."/>
            <person name="Gaquerel E."/>
            <person name="Navarro A."/>
            <person name="Kuhl H."/>
            <person name="Gase K."/>
            <person name="Ling Z."/>
            <person name="Zhou W."/>
            <person name="Kreitzer C."/>
            <person name="Stanke M."/>
            <person name="Tang H."/>
            <person name="Lyons E."/>
            <person name="Pandey P."/>
            <person name="Pandey S.P."/>
            <person name="Timmermann B."/>
            <person name="Baldwin I.T."/>
        </authorList>
    </citation>
    <scope>NUCLEOTIDE SEQUENCE [LARGE SCALE GENOMIC DNA]</scope>
    <source>
        <strain evidence="9">UT</strain>
    </source>
</reference>
<evidence type="ECO:0000256" key="4">
    <source>
        <dbReference type="ARBA" id="ARBA00022692"/>
    </source>
</evidence>
<evidence type="ECO:0000256" key="1">
    <source>
        <dbReference type="ARBA" id="ARBA00004162"/>
    </source>
</evidence>
<dbReference type="GO" id="GO:0005886">
    <property type="term" value="C:plasma membrane"/>
    <property type="evidence" value="ECO:0007669"/>
    <property type="project" value="UniProtKB-SubCell"/>
</dbReference>
<accession>A0A314KYE9</accession>
<keyword evidence="5" id="KW-1133">Transmembrane helix</keyword>
<gene>
    <name evidence="9" type="ORF">A4A49_22874</name>
</gene>
<evidence type="ECO:0000256" key="3">
    <source>
        <dbReference type="ARBA" id="ARBA00022475"/>
    </source>
</evidence>
<evidence type="ECO:0000256" key="2">
    <source>
        <dbReference type="ARBA" id="ARBA00022473"/>
    </source>
</evidence>
<comment type="caution">
    <text evidence="9">The sequence shown here is derived from an EMBL/GenBank/DDBJ whole genome shotgun (WGS) entry which is preliminary data.</text>
</comment>
<name>A0A314KYE9_NICAT</name>